<evidence type="ECO:0000256" key="2">
    <source>
        <dbReference type="ARBA" id="ARBA00022884"/>
    </source>
</evidence>
<evidence type="ECO:0000313" key="7">
    <source>
        <dbReference type="Proteomes" id="UP000316621"/>
    </source>
</evidence>
<dbReference type="GO" id="GO:0022627">
    <property type="term" value="C:cytosolic small ribosomal subunit"/>
    <property type="evidence" value="ECO:0007669"/>
    <property type="project" value="TreeGrafter"/>
</dbReference>
<accession>A0A4Y7KIQ2</accession>
<dbReference type="GO" id="GO:0019843">
    <property type="term" value="F:rRNA binding"/>
    <property type="evidence" value="ECO:0007669"/>
    <property type="project" value="UniProtKB-KW"/>
</dbReference>
<keyword evidence="4" id="KW-0687">Ribonucleoprotein</keyword>
<dbReference type="InterPro" id="IPR013845">
    <property type="entry name" value="Ribosomal_eS4_central_region"/>
</dbReference>
<proteinExistence type="predicted"/>
<keyword evidence="2" id="KW-0694">RNA-binding</keyword>
<organism evidence="6 7">
    <name type="scientific">Papaver somniferum</name>
    <name type="common">Opium poppy</name>
    <dbReference type="NCBI Taxonomy" id="3469"/>
    <lineage>
        <taxon>Eukaryota</taxon>
        <taxon>Viridiplantae</taxon>
        <taxon>Streptophyta</taxon>
        <taxon>Embryophyta</taxon>
        <taxon>Tracheophyta</taxon>
        <taxon>Spermatophyta</taxon>
        <taxon>Magnoliopsida</taxon>
        <taxon>Ranunculales</taxon>
        <taxon>Papaveraceae</taxon>
        <taxon>Papaveroideae</taxon>
        <taxon>Papaver</taxon>
    </lineage>
</organism>
<protein>
    <recommendedName>
        <fullName evidence="5">Small ribosomal subunit protein eS4 central region domain-containing protein</fullName>
    </recommendedName>
</protein>
<gene>
    <name evidence="6" type="ORF">C5167_035397</name>
</gene>
<dbReference type="Gramene" id="RZC72230">
    <property type="protein sequence ID" value="RZC72230"/>
    <property type="gene ID" value="C5167_035397"/>
</dbReference>
<dbReference type="STRING" id="3469.A0A4Y7KIQ2"/>
<dbReference type="Gene3D" id="3.10.290.10">
    <property type="entry name" value="RNA-binding S4 domain"/>
    <property type="match status" value="1"/>
</dbReference>
<sequence length="211" mass="24287">MQRHVLVDGKVRTDKTYPSVFMDVVLIPKTNENFHLLYDTKGRFRLHSIKDEEVKVTSFFSHHIALPMLNEKFLFDTCVGYMAVRITDGSSFISFWWRELGLMIRIALHLRYEKDLFAFSVCAHGLSSDEADELTLISSIFDILMSDIYTGKLCTFALSGFLRAQLKNKWNSAGLKKINKDKFHALLEDEALVQAETVNWPFLKCAVHKTS</sequence>
<dbReference type="PANTHER" id="PTHR11581:SF0">
    <property type="entry name" value="SMALL RIBOSOMAL SUBUNIT PROTEIN ES4"/>
    <property type="match status" value="1"/>
</dbReference>
<evidence type="ECO:0000256" key="1">
    <source>
        <dbReference type="ARBA" id="ARBA00022730"/>
    </source>
</evidence>
<keyword evidence="7" id="KW-1185">Reference proteome</keyword>
<dbReference type="EMBL" id="CM010721">
    <property type="protein sequence ID" value="RZC72230.1"/>
    <property type="molecule type" value="Genomic_DNA"/>
</dbReference>
<dbReference type="AlphaFoldDB" id="A0A4Y7KIQ2"/>
<reference evidence="6 7" key="1">
    <citation type="journal article" date="2018" name="Science">
        <title>The opium poppy genome and morphinan production.</title>
        <authorList>
            <person name="Guo L."/>
            <person name="Winzer T."/>
            <person name="Yang X."/>
            <person name="Li Y."/>
            <person name="Ning Z."/>
            <person name="He Z."/>
            <person name="Teodor R."/>
            <person name="Lu Y."/>
            <person name="Bowser T.A."/>
            <person name="Graham I.A."/>
            <person name="Ye K."/>
        </authorList>
    </citation>
    <scope>NUCLEOTIDE SEQUENCE [LARGE SCALE GENOMIC DNA]</scope>
    <source>
        <strain evidence="7">cv. HN1</strain>
        <tissue evidence="6">Leaves</tissue>
    </source>
</reference>
<name>A0A4Y7KIQ2_PAPSO</name>
<dbReference type="PANTHER" id="PTHR11581">
    <property type="entry name" value="30S/40S RIBOSOMAL PROTEIN S4"/>
    <property type="match status" value="1"/>
</dbReference>
<keyword evidence="3" id="KW-0689">Ribosomal protein</keyword>
<evidence type="ECO:0000259" key="5">
    <source>
        <dbReference type="Pfam" id="PF00900"/>
    </source>
</evidence>
<evidence type="ECO:0000313" key="6">
    <source>
        <dbReference type="EMBL" id="RZC72230.1"/>
    </source>
</evidence>
<evidence type="ECO:0000256" key="3">
    <source>
        <dbReference type="ARBA" id="ARBA00022980"/>
    </source>
</evidence>
<dbReference type="Proteomes" id="UP000316621">
    <property type="component" value="Chromosome 7"/>
</dbReference>
<dbReference type="GO" id="GO:0003735">
    <property type="term" value="F:structural constituent of ribosome"/>
    <property type="evidence" value="ECO:0007669"/>
    <property type="project" value="InterPro"/>
</dbReference>
<feature type="domain" description="Small ribosomal subunit protein eS4 central region" evidence="5">
    <location>
        <begin position="30"/>
        <end position="55"/>
    </location>
</feature>
<dbReference type="InterPro" id="IPR036986">
    <property type="entry name" value="S4_RNA-bd_sf"/>
</dbReference>
<dbReference type="InterPro" id="IPR000876">
    <property type="entry name" value="Ribosomal_eS4"/>
</dbReference>
<keyword evidence="1" id="KW-0699">rRNA-binding</keyword>
<dbReference type="Pfam" id="PF00900">
    <property type="entry name" value="Ribosomal_S4e"/>
    <property type="match status" value="1"/>
</dbReference>
<dbReference type="GO" id="GO:0006412">
    <property type="term" value="P:translation"/>
    <property type="evidence" value="ECO:0007669"/>
    <property type="project" value="InterPro"/>
</dbReference>
<evidence type="ECO:0000256" key="4">
    <source>
        <dbReference type="ARBA" id="ARBA00023274"/>
    </source>
</evidence>